<feature type="transmembrane region" description="Helical" evidence="8">
    <location>
        <begin position="277"/>
        <end position="298"/>
    </location>
</feature>
<dbReference type="GO" id="GO:0009103">
    <property type="term" value="P:lipopolysaccharide biosynthetic process"/>
    <property type="evidence" value="ECO:0007669"/>
    <property type="project" value="TreeGrafter"/>
</dbReference>
<feature type="transmembrane region" description="Helical" evidence="8">
    <location>
        <begin position="417"/>
        <end position="436"/>
    </location>
</feature>
<dbReference type="PANTHER" id="PTHR33908">
    <property type="entry name" value="MANNOSYLTRANSFERASE YKCB-RELATED"/>
    <property type="match status" value="1"/>
</dbReference>
<dbReference type="GO" id="GO:0016763">
    <property type="term" value="F:pentosyltransferase activity"/>
    <property type="evidence" value="ECO:0007669"/>
    <property type="project" value="TreeGrafter"/>
</dbReference>
<evidence type="ECO:0000256" key="3">
    <source>
        <dbReference type="ARBA" id="ARBA00022676"/>
    </source>
</evidence>
<keyword evidence="11" id="KW-1185">Reference proteome</keyword>
<dbReference type="RefSeq" id="WP_090756156.1">
    <property type="nucleotide sequence ID" value="NZ_FNGE01000010.1"/>
</dbReference>
<dbReference type="AlphaFoldDB" id="A0A1G9JQG0"/>
<dbReference type="InterPro" id="IPR050297">
    <property type="entry name" value="LipidA_mod_glycosyltrf_83"/>
</dbReference>
<feature type="transmembrane region" description="Helical" evidence="8">
    <location>
        <begin position="182"/>
        <end position="202"/>
    </location>
</feature>
<feature type="transmembrane region" description="Helical" evidence="8">
    <location>
        <begin position="91"/>
        <end position="117"/>
    </location>
</feature>
<evidence type="ECO:0000256" key="2">
    <source>
        <dbReference type="ARBA" id="ARBA00022475"/>
    </source>
</evidence>
<accession>A0A1G9JQG0</accession>
<dbReference type="GO" id="GO:0005886">
    <property type="term" value="C:plasma membrane"/>
    <property type="evidence" value="ECO:0007669"/>
    <property type="project" value="UniProtKB-SubCell"/>
</dbReference>
<keyword evidence="6 8" id="KW-1133">Transmembrane helix</keyword>
<proteinExistence type="predicted"/>
<dbReference type="EMBL" id="FNGE01000010">
    <property type="protein sequence ID" value="SDL39769.1"/>
    <property type="molecule type" value="Genomic_DNA"/>
</dbReference>
<evidence type="ECO:0000256" key="4">
    <source>
        <dbReference type="ARBA" id="ARBA00022679"/>
    </source>
</evidence>
<dbReference type="Proteomes" id="UP000199555">
    <property type="component" value="Unassembled WGS sequence"/>
</dbReference>
<sequence>MTDASDRRTAPLSRPRVARRSRLAYAGALGLLGFAAVALAGVLLRPALPVDETRYLAVAWEMWVRGDWLVPTKNFELYAHKPPLLFWTMNLAWSLIGVSEIAARLVGPGFAALCLLLTGRLARRLWPERPGIGSAATLALAGTMAFSLFGGMTMFDAALSAATVGGMLALWRAVLTGRPRDWALLGLALALGGLIKGPVILIHLGPALALSPLWSGGRITWRAMARGAGIAIGTGLALVALWVVPAAVTGGADYREAILWTQSAGRVTDAFAHAQPWWFLAALLPALLFPWIAVPAVWRAGAQADWSEPELRLCLVWGGTALLLFSLISGKQAHYLLPELPAAALVVARLSPGCFPLRLPALVVAAGALAGIAVAAGLVPLGRADALLHPRAVTVAACLLVLVACLAALRFRGLAGGAVLTLGTVLSLNLLVGFTATRPLYDTHRIAGVIAPFQTVGIAFYGQSYHAEFNFAGRLTAPVETPATAGDLAAWQAEHPAGVIVARLDRDHPDWPPHENIPFRNAPYAVWHAADAPRPESSP</sequence>
<evidence type="ECO:0000256" key="8">
    <source>
        <dbReference type="SAM" id="Phobius"/>
    </source>
</evidence>
<feature type="transmembrane region" description="Helical" evidence="8">
    <location>
        <begin position="138"/>
        <end position="162"/>
    </location>
</feature>
<gene>
    <name evidence="10" type="ORF">SAMN04487971_11012</name>
</gene>
<name>A0A1G9JQG0_9RHOB</name>
<evidence type="ECO:0000256" key="7">
    <source>
        <dbReference type="ARBA" id="ARBA00023136"/>
    </source>
</evidence>
<protein>
    <submittedName>
        <fullName evidence="10">4-amino-4-deoxy-L-arabinose transferase</fullName>
    </submittedName>
</protein>
<evidence type="ECO:0000259" key="9">
    <source>
        <dbReference type="Pfam" id="PF13231"/>
    </source>
</evidence>
<comment type="subcellular location">
    <subcellularLocation>
        <location evidence="1">Cell membrane</location>
        <topology evidence="1">Multi-pass membrane protein</topology>
    </subcellularLocation>
</comment>
<feature type="transmembrane region" description="Helical" evidence="8">
    <location>
        <begin position="359"/>
        <end position="381"/>
    </location>
</feature>
<organism evidence="10 11">
    <name type="scientific">Paracoccus chinensis</name>
    <dbReference type="NCBI Taxonomy" id="525640"/>
    <lineage>
        <taxon>Bacteria</taxon>
        <taxon>Pseudomonadati</taxon>
        <taxon>Pseudomonadota</taxon>
        <taxon>Alphaproteobacteria</taxon>
        <taxon>Rhodobacterales</taxon>
        <taxon>Paracoccaceae</taxon>
        <taxon>Paracoccus</taxon>
    </lineage>
</organism>
<dbReference type="InterPro" id="IPR038731">
    <property type="entry name" value="RgtA/B/C-like"/>
</dbReference>
<evidence type="ECO:0000256" key="1">
    <source>
        <dbReference type="ARBA" id="ARBA00004651"/>
    </source>
</evidence>
<feature type="transmembrane region" description="Helical" evidence="8">
    <location>
        <begin position="310"/>
        <end position="328"/>
    </location>
</feature>
<feature type="transmembrane region" description="Helical" evidence="8">
    <location>
        <begin position="223"/>
        <end position="244"/>
    </location>
</feature>
<feature type="transmembrane region" description="Helical" evidence="8">
    <location>
        <begin position="23"/>
        <end position="44"/>
    </location>
</feature>
<dbReference type="OrthoDB" id="9810951at2"/>
<keyword evidence="4 10" id="KW-0808">Transferase</keyword>
<reference evidence="11" key="1">
    <citation type="submission" date="2016-10" db="EMBL/GenBank/DDBJ databases">
        <authorList>
            <person name="Varghese N."/>
            <person name="Submissions S."/>
        </authorList>
    </citation>
    <scope>NUCLEOTIDE SEQUENCE [LARGE SCALE GENOMIC DNA]</scope>
    <source>
        <strain evidence="11">CGMCC 1.7655</strain>
    </source>
</reference>
<feature type="domain" description="Glycosyltransferase RgtA/B/C/D-like" evidence="9">
    <location>
        <begin position="80"/>
        <end position="239"/>
    </location>
</feature>
<evidence type="ECO:0000256" key="5">
    <source>
        <dbReference type="ARBA" id="ARBA00022692"/>
    </source>
</evidence>
<keyword evidence="7 8" id="KW-0472">Membrane</keyword>
<feature type="transmembrane region" description="Helical" evidence="8">
    <location>
        <begin position="393"/>
        <end position="411"/>
    </location>
</feature>
<dbReference type="PANTHER" id="PTHR33908:SF3">
    <property type="entry name" value="UNDECAPRENYL PHOSPHATE-ALPHA-4-AMINO-4-DEOXY-L-ARABINOSE ARABINOSYL TRANSFERASE"/>
    <property type="match status" value="1"/>
</dbReference>
<dbReference type="GO" id="GO:0010041">
    <property type="term" value="P:response to iron(III) ion"/>
    <property type="evidence" value="ECO:0007669"/>
    <property type="project" value="TreeGrafter"/>
</dbReference>
<evidence type="ECO:0000313" key="10">
    <source>
        <dbReference type="EMBL" id="SDL39769.1"/>
    </source>
</evidence>
<dbReference type="STRING" id="525640.SAMN04487971_11012"/>
<keyword evidence="2" id="KW-1003">Cell membrane</keyword>
<keyword evidence="3" id="KW-0328">Glycosyltransferase</keyword>
<evidence type="ECO:0000256" key="6">
    <source>
        <dbReference type="ARBA" id="ARBA00022989"/>
    </source>
</evidence>
<keyword evidence="5 8" id="KW-0812">Transmembrane</keyword>
<dbReference type="Pfam" id="PF13231">
    <property type="entry name" value="PMT_2"/>
    <property type="match status" value="1"/>
</dbReference>
<evidence type="ECO:0000313" key="11">
    <source>
        <dbReference type="Proteomes" id="UP000199555"/>
    </source>
</evidence>